<dbReference type="EMBL" id="JAECVW010000007">
    <property type="protein sequence ID" value="MBH8595942.1"/>
    <property type="molecule type" value="Genomic_DNA"/>
</dbReference>
<dbReference type="RefSeq" id="WP_181732715.1">
    <property type="nucleotide sequence ID" value="NZ_JACEIR010000010.1"/>
</dbReference>
<keyword evidence="2" id="KW-1185">Reference proteome</keyword>
<sequence>MLKLNIEGTESEVEKFLEDMQKMYLYVAVKRDGNEERTEVCCEAKKVKHTRVRIQTEDGKMIEIPCWDLEVFKEEKKSVWKFKSYDIFA</sequence>
<comment type="caution">
    <text evidence="1">The sequence shown here is derived from an EMBL/GenBank/DDBJ whole genome shotgun (WGS) entry which is preliminary data.</text>
</comment>
<protein>
    <submittedName>
        <fullName evidence="1">Uncharacterized protein</fullName>
    </submittedName>
</protein>
<organism evidence="1 2">
    <name type="scientific">Thermoactinomyces intermedius</name>
    <dbReference type="NCBI Taxonomy" id="2024"/>
    <lineage>
        <taxon>Bacteria</taxon>
        <taxon>Bacillati</taxon>
        <taxon>Bacillota</taxon>
        <taxon>Bacilli</taxon>
        <taxon>Bacillales</taxon>
        <taxon>Thermoactinomycetaceae</taxon>
        <taxon>Thermoactinomyces</taxon>
    </lineage>
</organism>
<evidence type="ECO:0000313" key="1">
    <source>
        <dbReference type="EMBL" id="MBH8595942.1"/>
    </source>
</evidence>
<proteinExistence type="predicted"/>
<dbReference type="AlphaFoldDB" id="A0A8I1ADT3"/>
<name>A0A8I1ADT3_THEIN</name>
<evidence type="ECO:0000313" key="2">
    <source>
        <dbReference type="Proteomes" id="UP000633619"/>
    </source>
</evidence>
<dbReference type="Proteomes" id="UP000633619">
    <property type="component" value="Unassembled WGS sequence"/>
</dbReference>
<gene>
    <name evidence="1" type="ORF">I8U20_11440</name>
</gene>
<reference evidence="1 2" key="1">
    <citation type="submission" date="2020-12" db="EMBL/GenBank/DDBJ databases">
        <title>WGS of Thermoactinomyces spp.</title>
        <authorList>
            <person name="Cheng K."/>
        </authorList>
    </citation>
    <scope>NUCLEOTIDE SEQUENCE [LARGE SCALE GENOMIC DNA]</scope>
    <source>
        <strain evidence="2">CICC 10671\DSM 43846</strain>
    </source>
</reference>
<accession>A0A8I1ADT3</accession>